<sequence length="74" mass="8598">MLITLDHDTFNFIKLNEKQKQTTTLSSSRMKNLIFYCTWEGEWDLLVSDYCIVQAFGNFIVSLSNLVPMVLNCD</sequence>
<evidence type="ECO:0000313" key="1">
    <source>
        <dbReference type="EMBL" id="BAT83719.1"/>
    </source>
</evidence>
<evidence type="ECO:0000313" key="2">
    <source>
        <dbReference type="Proteomes" id="UP000291084"/>
    </source>
</evidence>
<dbReference type="Proteomes" id="UP000291084">
    <property type="component" value="Chromosome 4"/>
</dbReference>
<reference evidence="1 2" key="1">
    <citation type="journal article" date="2015" name="Sci. Rep.">
        <title>The power of single molecule real-time sequencing technology in the de novo assembly of a eukaryotic genome.</title>
        <authorList>
            <person name="Sakai H."/>
            <person name="Naito K."/>
            <person name="Ogiso-Tanaka E."/>
            <person name="Takahashi Y."/>
            <person name="Iseki K."/>
            <person name="Muto C."/>
            <person name="Satou K."/>
            <person name="Teruya K."/>
            <person name="Shiroma A."/>
            <person name="Shimoji M."/>
            <person name="Hirano T."/>
            <person name="Itoh T."/>
            <person name="Kaga A."/>
            <person name="Tomooka N."/>
        </authorList>
    </citation>
    <scope>NUCLEOTIDE SEQUENCE [LARGE SCALE GENOMIC DNA]</scope>
    <source>
        <strain evidence="2">cv. Shumari</strain>
    </source>
</reference>
<keyword evidence="2" id="KW-1185">Reference proteome</keyword>
<accession>A0A0S3RSY5</accession>
<gene>
    <name evidence="1" type="primary">Vigan.04G091700</name>
    <name evidence="1" type="ORF">VIGAN_04091700</name>
</gene>
<organism evidence="1 2">
    <name type="scientific">Vigna angularis var. angularis</name>
    <dbReference type="NCBI Taxonomy" id="157739"/>
    <lineage>
        <taxon>Eukaryota</taxon>
        <taxon>Viridiplantae</taxon>
        <taxon>Streptophyta</taxon>
        <taxon>Embryophyta</taxon>
        <taxon>Tracheophyta</taxon>
        <taxon>Spermatophyta</taxon>
        <taxon>Magnoliopsida</taxon>
        <taxon>eudicotyledons</taxon>
        <taxon>Gunneridae</taxon>
        <taxon>Pentapetalae</taxon>
        <taxon>rosids</taxon>
        <taxon>fabids</taxon>
        <taxon>Fabales</taxon>
        <taxon>Fabaceae</taxon>
        <taxon>Papilionoideae</taxon>
        <taxon>50 kb inversion clade</taxon>
        <taxon>NPAAA clade</taxon>
        <taxon>indigoferoid/millettioid clade</taxon>
        <taxon>Phaseoleae</taxon>
        <taxon>Vigna</taxon>
    </lineage>
</organism>
<name>A0A0S3RSY5_PHAAN</name>
<proteinExistence type="predicted"/>
<protein>
    <submittedName>
        <fullName evidence="1">Uncharacterized protein</fullName>
    </submittedName>
</protein>
<dbReference type="EMBL" id="AP015037">
    <property type="protein sequence ID" value="BAT83719.1"/>
    <property type="molecule type" value="Genomic_DNA"/>
</dbReference>
<dbReference type="AlphaFoldDB" id="A0A0S3RSY5"/>